<organism evidence="1 2">
    <name type="scientific">Paenibacillus flagellatus</name>
    <dbReference type="NCBI Taxonomy" id="2211139"/>
    <lineage>
        <taxon>Bacteria</taxon>
        <taxon>Bacillati</taxon>
        <taxon>Bacillota</taxon>
        <taxon>Bacilli</taxon>
        <taxon>Bacillales</taxon>
        <taxon>Paenibacillaceae</taxon>
        <taxon>Paenibacillus</taxon>
    </lineage>
</organism>
<protein>
    <submittedName>
        <fullName evidence="1">Uncharacterized protein</fullName>
    </submittedName>
</protein>
<sequence length="64" mass="7418">MHMETVKLSRIVMKLTPDMYPCLKSSELDIDIVLRYGLEALEQEDALDIVKHSISEYQKDALLH</sequence>
<gene>
    <name evidence="1" type="ORF">DLM86_05495</name>
</gene>
<dbReference type="OrthoDB" id="2991087at2"/>
<comment type="caution">
    <text evidence="1">The sequence shown here is derived from an EMBL/GenBank/DDBJ whole genome shotgun (WGS) entry which is preliminary data.</text>
</comment>
<name>A0A2V5KA59_9BACL</name>
<reference evidence="1 2" key="1">
    <citation type="submission" date="2018-05" db="EMBL/GenBank/DDBJ databases">
        <title>Paenibacillus flagellatus sp. nov., isolated from selenium mineral soil.</title>
        <authorList>
            <person name="Dai X."/>
        </authorList>
    </citation>
    <scope>NUCLEOTIDE SEQUENCE [LARGE SCALE GENOMIC DNA]</scope>
    <source>
        <strain evidence="1 2">DXL2</strain>
    </source>
</reference>
<evidence type="ECO:0000313" key="2">
    <source>
        <dbReference type="Proteomes" id="UP000247476"/>
    </source>
</evidence>
<keyword evidence="2" id="KW-1185">Reference proteome</keyword>
<proteinExistence type="predicted"/>
<accession>A0A2V5KA59</accession>
<dbReference type="AlphaFoldDB" id="A0A2V5KA59"/>
<dbReference type="EMBL" id="QJVJ01000002">
    <property type="protein sequence ID" value="PYI56431.1"/>
    <property type="molecule type" value="Genomic_DNA"/>
</dbReference>
<evidence type="ECO:0000313" key="1">
    <source>
        <dbReference type="EMBL" id="PYI56431.1"/>
    </source>
</evidence>
<dbReference type="Proteomes" id="UP000247476">
    <property type="component" value="Unassembled WGS sequence"/>
</dbReference>